<organism evidence="9">
    <name type="scientific">Buthus israelis</name>
    <name type="common">Israeli scorpion</name>
    <name type="synonym">Buthus occitanus israelis</name>
    <dbReference type="NCBI Taxonomy" id="2899555"/>
    <lineage>
        <taxon>Eukaryota</taxon>
        <taxon>Metazoa</taxon>
        <taxon>Ecdysozoa</taxon>
        <taxon>Arthropoda</taxon>
        <taxon>Chelicerata</taxon>
        <taxon>Arachnida</taxon>
        <taxon>Scorpiones</taxon>
        <taxon>Buthida</taxon>
        <taxon>Buthoidea</taxon>
        <taxon>Buthidae</taxon>
        <taxon>Buthus</taxon>
    </lineage>
</organism>
<feature type="domain" description="LCN-type CS-alpha/beta" evidence="8">
    <location>
        <begin position="1"/>
        <end position="58"/>
    </location>
</feature>
<name>B8XH18_BUTIS</name>
<keyword evidence="4" id="KW-0528">Neurotoxin</keyword>
<dbReference type="InterPro" id="IPR018218">
    <property type="entry name" value="Scorpion_toxinL"/>
</dbReference>
<keyword evidence="7" id="KW-1015">Disulfide bond</keyword>
<protein>
    <submittedName>
        <fullName evidence="9">Putative depressant toxin Tx657</fullName>
    </submittedName>
</protein>
<keyword evidence="5" id="KW-0872">Ion channel impairing toxin</keyword>
<evidence type="ECO:0000256" key="4">
    <source>
        <dbReference type="ARBA" id="ARBA00022699"/>
    </source>
</evidence>
<reference evidence="9" key="1">
    <citation type="submission" date="2008-10" db="EMBL/GenBank/DDBJ databases">
        <title>Buthus occitanus israelis scorpion toxin.</title>
        <authorList>
            <person name="Zilberberg N."/>
            <person name="Kozminsky-Atias A."/>
        </authorList>
    </citation>
    <scope>NUCLEOTIDE SEQUENCE</scope>
</reference>
<dbReference type="InterPro" id="IPR002061">
    <property type="entry name" value="Scorpion_toxinL/defensin"/>
</dbReference>
<evidence type="ECO:0000256" key="3">
    <source>
        <dbReference type="ARBA" id="ARBA00022656"/>
    </source>
</evidence>
<sequence length="59" mass="6639">IDGYLKGYNGCWRKCPINGRCNEYCKAEGGFYGYCHSFGCFCEGLPKEKAWKDGPACRS</sequence>
<dbReference type="AlphaFoldDB" id="B8XH18"/>
<evidence type="ECO:0000256" key="6">
    <source>
        <dbReference type="ARBA" id="ARBA00022910"/>
    </source>
</evidence>
<comment type="subcellular location">
    <subcellularLocation>
        <location evidence="1">Secreted</location>
    </subcellularLocation>
</comment>
<evidence type="ECO:0000256" key="2">
    <source>
        <dbReference type="ARBA" id="ARBA00022525"/>
    </source>
</evidence>
<dbReference type="PRINTS" id="PR00285">
    <property type="entry name" value="SCORPNTOXIN"/>
</dbReference>
<evidence type="ECO:0000313" key="9">
    <source>
        <dbReference type="EMBL" id="ACJ23127.1"/>
    </source>
</evidence>
<dbReference type="CDD" id="cd23106">
    <property type="entry name" value="neurotoxins_LC_scorpion"/>
    <property type="match status" value="1"/>
</dbReference>
<dbReference type="GO" id="GO:0019871">
    <property type="term" value="F:sodium channel inhibitor activity"/>
    <property type="evidence" value="ECO:0007669"/>
    <property type="project" value="InterPro"/>
</dbReference>
<evidence type="ECO:0000256" key="1">
    <source>
        <dbReference type="ARBA" id="ARBA00004613"/>
    </source>
</evidence>
<accession>B8XH18</accession>
<dbReference type="EMBL" id="FJ360807">
    <property type="protein sequence ID" value="ACJ23127.1"/>
    <property type="molecule type" value="mRNA"/>
</dbReference>
<evidence type="ECO:0000256" key="7">
    <source>
        <dbReference type="ARBA" id="ARBA00023157"/>
    </source>
</evidence>
<keyword evidence="2" id="KW-0964">Secreted</keyword>
<dbReference type="SUPFAM" id="SSF57095">
    <property type="entry name" value="Scorpion toxin-like"/>
    <property type="match status" value="1"/>
</dbReference>
<evidence type="ECO:0000259" key="8">
    <source>
        <dbReference type="PROSITE" id="PS51863"/>
    </source>
</evidence>
<proteinExistence type="evidence at transcript level"/>
<dbReference type="Pfam" id="PF00537">
    <property type="entry name" value="Toxin_3"/>
    <property type="match status" value="1"/>
</dbReference>
<dbReference type="GO" id="GO:0090729">
    <property type="term" value="F:toxin activity"/>
    <property type="evidence" value="ECO:0007669"/>
    <property type="project" value="UniProtKB-KW"/>
</dbReference>
<dbReference type="InterPro" id="IPR036574">
    <property type="entry name" value="Scorpion_toxin-like_sf"/>
</dbReference>
<keyword evidence="3" id="KW-0800">Toxin</keyword>
<dbReference type="InterPro" id="IPR044062">
    <property type="entry name" value="LCN-type_CS_alpha_beta_dom"/>
</dbReference>
<feature type="non-terminal residue" evidence="9">
    <location>
        <position position="1"/>
    </location>
</feature>
<evidence type="ECO:0000256" key="5">
    <source>
        <dbReference type="ARBA" id="ARBA00022872"/>
    </source>
</evidence>
<keyword evidence="6" id="KW-0738">Voltage-gated sodium channel impairing toxin</keyword>
<dbReference type="PROSITE" id="PS51863">
    <property type="entry name" value="LCN_CSAB"/>
    <property type="match status" value="1"/>
</dbReference>
<dbReference type="GO" id="GO:0005576">
    <property type="term" value="C:extracellular region"/>
    <property type="evidence" value="ECO:0007669"/>
    <property type="project" value="UniProtKB-SubCell"/>
</dbReference>
<dbReference type="Gene3D" id="3.30.30.10">
    <property type="entry name" value="Knottin, scorpion toxin-like"/>
    <property type="match status" value="1"/>
</dbReference>